<evidence type="ECO:0000313" key="3">
    <source>
        <dbReference type="EMBL" id="CDI66735.1"/>
    </source>
</evidence>
<name>A0AAV2W0J9_9BIFI</name>
<keyword evidence="2" id="KW-0812">Transmembrane</keyword>
<evidence type="ECO:0000256" key="2">
    <source>
        <dbReference type="SAM" id="Phobius"/>
    </source>
</evidence>
<proteinExistence type="predicted"/>
<dbReference type="RefSeq" id="WP_014698049.1">
    <property type="nucleotide sequence ID" value="NZ_CBUQ010000002.1"/>
</dbReference>
<organism evidence="3 4">
    <name type="scientific">Bifidobacterium animalis subsp. animalis IM386</name>
    <dbReference type="NCBI Taxonomy" id="1402194"/>
    <lineage>
        <taxon>Bacteria</taxon>
        <taxon>Bacillati</taxon>
        <taxon>Actinomycetota</taxon>
        <taxon>Actinomycetes</taxon>
        <taxon>Bifidobacteriales</taxon>
        <taxon>Bifidobacteriaceae</taxon>
        <taxon>Bifidobacterium</taxon>
    </lineage>
</organism>
<dbReference type="GO" id="GO:0052689">
    <property type="term" value="F:carboxylic ester hydrolase activity"/>
    <property type="evidence" value="ECO:0007669"/>
    <property type="project" value="TreeGrafter"/>
</dbReference>
<protein>
    <recommendedName>
        <fullName evidence="5">Esterase</fullName>
    </recommendedName>
</protein>
<keyword evidence="2" id="KW-1133">Transmembrane helix</keyword>
<feature type="transmembrane region" description="Helical" evidence="2">
    <location>
        <begin position="494"/>
        <end position="515"/>
    </location>
</feature>
<feature type="region of interest" description="Disordered" evidence="1">
    <location>
        <begin position="1"/>
        <end position="21"/>
    </location>
</feature>
<dbReference type="Proteomes" id="UP000035645">
    <property type="component" value="Unassembled WGS sequence"/>
</dbReference>
<keyword evidence="2" id="KW-0472">Membrane</keyword>
<feature type="transmembrane region" description="Helical" evidence="2">
    <location>
        <begin position="452"/>
        <end position="482"/>
    </location>
</feature>
<dbReference type="InterPro" id="IPR029058">
    <property type="entry name" value="AB_hydrolase_fold"/>
</dbReference>
<feature type="transmembrane region" description="Helical" evidence="2">
    <location>
        <begin position="403"/>
        <end position="431"/>
    </location>
</feature>
<evidence type="ECO:0008006" key="5">
    <source>
        <dbReference type="Google" id="ProtNLM"/>
    </source>
</evidence>
<evidence type="ECO:0000256" key="1">
    <source>
        <dbReference type="SAM" id="MobiDB-lite"/>
    </source>
</evidence>
<reference evidence="3 4" key="1">
    <citation type="submission" date="2013-10" db="EMBL/GenBank/DDBJ databases">
        <authorList>
            <person name="Manrique M."/>
        </authorList>
    </citation>
    <scope>NUCLEOTIDE SEQUENCE [LARGE SCALE GENOMIC DNA]</scope>
    <source>
        <strain evidence="3 4">IM386</strain>
    </source>
</reference>
<dbReference type="PANTHER" id="PTHR43265">
    <property type="entry name" value="ESTERASE ESTD"/>
    <property type="match status" value="1"/>
</dbReference>
<dbReference type="AlphaFoldDB" id="A0AAV2W0J9"/>
<feature type="transmembrane region" description="Helical" evidence="2">
    <location>
        <begin position="41"/>
        <end position="61"/>
    </location>
</feature>
<evidence type="ECO:0000313" key="4">
    <source>
        <dbReference type="Proteomes" id="UP000035645"/>
    </source>
</evidence>
<comment type="caution">
    <text evidence="3">The sequence shown here is derived from an EMBL/GenBank/DDBJ whole genome shotgun (WGS) entry which is preliminary data.</text>
</comment>
<dbReference type="PANTHER" id="PTHR43265:SF1">
    <property type="entry name" value="ESTERASE ESTD"/>
    <property type="match status" value="1"/>
</dbReference>
<dbReference type="SUPFAM" id="SSF53474">
    <property type="entry name" value="alpha/beta-Hydrolases"/>
    <property type="match status" value="1"/>
</dbReference>
<dbReference type="Gene3D" id="3.40.50.1820">
    <property type="entry name" value="alpha/beta hydrolase"/>
    <property type="match status" value="1"/>
</dbReference>
<dbReference type="EMBL" id="CBUQ010000002">
    <property type="protein sequence ID" value="CDI66735.1"/>
    <property type="molecule type" value="Genomic_DNA"/>
</dbReference>
<gene>
    <name evidence="3" type="ORF">BANIM336_00033</name>
</gene>
<accession>A0AAV2W0J9</accession>
<sequence length="580" mass="64333">MRNANANVPEREQETDKSIGFSVSKAHEVPERQGFSRTRRLMITLPIFIILLGVLVMASNYTRLPADNTPTGQTFATLSPNTAVTFDTREQLPKQGAYKVHEWHQAIDAKQPSTGDVQRININFREPQGAGDNLPAVIFFHGAGYGTCDNSFGDIATAMSSAGFVTAVIDKPVWNTNDMTRDYEGSAVIYEQVINMMRGFKNVNPKGVGLYATSEGAWIASYVVQRDDNLAFQVLLSPMVFSARHALAFLAVQDFALVGANEGYQSIVRRVFSLDLPALGLTNADLNTSVSAAYRIPTLVAYGAKDVMTAQVQGFKDILEQAHKAGNYNVTLRSYPIANHVLRLGDEAMENTPFADDYVRDTVSWVAGTSRGLTQTSEPVAGTPLYQSIAVPLELHSRPAMTWYGIVVMGLNLIMMLISAVLLVVTLIRAIMRRVRHQSHGMGMRKPFARALRFTAIMTAAAGLLFLGGFAEVVIAVVQLAWGKAPNPSAGMMYWSWPVTQFACVLVLWAWASMIEHIIEIWSQRGLLQWPMNRDAWRALAHNDDQIIATSRFGRVFFWILTITLISMLLCFSFWGLFRF</sequence>
<reference evidence="3 4" key="2">
    <citation type="submission" date="2015-01" db="EMBL/GenBank/DDBJ databases">
        <title>Genome sequence of a Bifidobacterium animalis strain.</title>
        <authorList>
            <person name="Bogovic-Matijasic B."/>
            <person name="Hacin B."/>
            <person name="Citar M."/>
            <person name="Svigelj K."/>
            <person name="Stempelj M."/>
            <person name="Rogelj I."/>
        </authorList>
    </citation>
    <scope>NUCLEOTIDE SEQUENCE [LARGE SCALE GENOMIC DNA]</scope>
    <source>
        <strain evidence="3 4">IM386</strain>
    </source>
</reference>
<dbReference type="InterPro" id="IPR053145">
    <property type="entry name" value="AB_hydrolase_Est10"/>
</dbReference>
<feature type="transmembrane region" description="Helical" evidence="2">
    <location>
        <begin position="556"/>
        <end position="578"/>
    </location>
</feature>